<evidence type="ECO:0000256" key="5">
    <source>
        <dbReference type="ARBA" id="ARBA00019973"/>
    </source>
</evidence>
<evidence type="ECO:0000256" key="2">
    <source>
        <dbReference type="ARBA" id="ARBA00011534"/>
    </source>
</evidence>
<dbReference type="OrthoDB" id="5979581at2759"/>
<evidence type="ECO:0000256" key="13">
    <source>
        <dbReference type="ARBA" id="ARBA00047899"/>
    </source>
</evidence>
<sequence>MTSIFQAARNLFRKPLKPLRFPTAGYEVVNQNVLLEEEKYDDFKEGIYYPVNIGDVFASKYQVVGKLGFGATSTVWLERDLQLHSYATLKVFTREGVDPEELNVYKSLSAGNASSLGRRHVRTALDVFTIPRQGGDHKCLIQKPMWDSFKDLLNRNPTHRFNKMLLRAGLSQVLLALDYLHSECKLVHTDISAHNILIEIDDTDLLDSFIKAELESPSPRKIVDGAPVYGSRRFDLPKKYGLVVLSDFGSAVRGDGKRTHDAQPNVYRCPEVMLKMEWSYPADIWNVGAMIWDLFEDKHLFYGYDPDGSGYKTRAHLAEVVGLLGPPPPDLLKRGFRSKEFFDEEGNWIAGIPIPKDISLESLEENLTGGDKQELRFVRSMLQWRPEDRKTAKQLLDDPWLNSSD</sequence>
<comment type="caution">
    <text evidence="16">The sequence shown here is derived from an EMBL/GenBank/DDBJ whole genome shotgun (WGS) entry which is preliminary data.</text>
</comment>
<dbReference type="GO" id="GO:0004674">
    <property type="term" value="F:protein serine/threonine kinase activity"/>
    <property type="evidence" value="ECO:0007669"/>
    <property type="project" value="UniProtKB-KW"/>
</dbReference>
<evidence type="ECO:0000256" key="6">
    <source>
        <dbReference type="ARBA" id="ARBA00022527"/>
    </source>
</evidence>
<comment type="catalytic activity">
    <reaction evidence="13">
        <text>L-threonyl-[protein] + ATP = O-phospho-L-threonyl-[protein] + ADP + H(+)</text>
        <dbReference type="Rhea" id="RHEA:46608"/>
        <dbReference type="Rhea" id="RHEA-COMP:11060"/>
        <dbReference type="Rhea" id="RHEA-COMP:11605"/>
        <dbReference type="ChEBI" id="CHEBI:15378"/>
        <dbReference type="ChEBI" id="CHEBI:30013"/>
        <dbReference type="ChEBI" id="CHEBI:30616"/>
        <dbReference type="ChEBI" id="CHEBI:61977"/>
        <dbReference type="ChEBI" id="CHEBI:456216"/>
        <dbReference type="EC" id="2.7.11.1"/>
    </reaction>
</comment>
<name>A0A8H8RNF5_9HELO</name>
<evidence type="ECO:0000256" key="9">
    <source>
        <dbReference type="ARBA" id="ARBA00022777"/>
    </source>
</evidence>
<comment type="catalytic activity">
    <reaction evidence="14">
        <text>L-seryl-[protein] + ATP = O-phospho-L-seryl-[protein] + ADP + H(+)</text>
        <dbReference type="Rhea" id="RHEA:17989"/>
        <dbReference type="Rhea" id="RHEA-COMP:9863"/>
        <dbReference type="Rhea" id="RHEA-COMP:11604"/>
        <dbReference type="ChEBI" id="CHEBI:15378"/>
        <dbReference type="ChEBI" id="CHEBI:29999"/>
        <dbReference type="ChEBI" id="CHEBI:30616"/>
        <dbReference type="ChEBI" id="CHEBI:83421"/>
        <dbReference type="ChEBI" id="CHEBI:456216"/>
        <dbReference type="EC" id="2.7.11.1"/>
    </reaction>
</comment>
<dbReference type="SMART" id="SM00220">
    <property type="entry name" value="S_TKc"/>
    <property type="match status" value="1"/>
</dbReference>
<proteinExistence type="predicted"/>
<evidence type="ECO:0000256" key="8">
    <source>
        <dbReference type="ARBA" id="ARBA00022741"/>
    </source>
</evidence>
<keyword evidence="7" id="KW-0808">Transferase</keyword>
<evidence type="ECO:0000256" key="1">
    <source>
        <dbReference type="ARBA" id="ARBA00003747"/>
    </source>
</evidence>
<keyword evidence="9 16" id="KW-0418">Kinase</keyword>
<evidence type="ECO:0000256" key="7">
    <source>
        <dbReference type="ARBA" id="ARBA00022679"/>
    </source>
</evidence>
<dbReference type="InterPro" id="IPR011009">
    <property type="entry name" value="Kinase-like_dom_sf"/>
</dbReference>
<keyword evidence="6" id="KW-0723">Serine/threonine-protein kinase</keyword>
<dbReference type="PANTHER" id="PTHR47634">
    <property type="entry name" value="PROTEIN KINASE DOMAIN-CONTAINING PROTEIN-RELATED"/>
    <property type="match status" value="1"/>
</dbReference>
<keyword evidence="10" id="KW-0067">ATP-binding</keyword>
<evidence type="ECO:0000313" key="16">
    <source>
        <dbReference type="EMBL" id="TVY37631.1"/>
    </source>
</evidence>
<protein>
    <recommendedName>
        <fullName evidence="5">EKC/KEOPS complex subunit BUD32</fullName>
        <ecNumber evidence="3">2.7.11.1</ecNumber>
    </recommendedName>
    <alternativeName>
        <fullName evidence="11 12">Atypical Serine/threonine protein kinase BUD32</fullName>
    </alternativeName>
    <alternativeName>
        <fullName evidence="4">EKC/KEOPS complex subunit bud32</fullName>
    </alternativeName>
</protein>
<dbReference type="EMBL" id="QGMI01000689">
    <property type="protein sequence ID" value="TVY37631.1"/>
    <property type="molecule type" value="Genomic_DNA"/>
</dbReference>
<accession>A0A8H8RNF5</accession>
<evidence type="ECO:0000256" key="10">
    <source>
        <dbReference type="ARBA" id="ARBA00022840"/>
    </source>
</evidence>
<comment type="function">
    <text evidence="1">Component of the EKC/KEOPS complex that is required for the formation of a threonylcarbamoyl group on adenosine at position 37 (t(6)A37) in tRNAs that read codons beginning with adenine. The complex is probably involved in the transfer of the threonylcarbamoyl moiety of threonylcarbamoyl-AMP (TC-AMP) to the N6 group of A37. BUD32 has ATPase activity in the context of the EKC/KEOPS complex and likely plays a supporting role to the catalytic subunit KAE1. The EKC/KEOPS complex also promotes both telomere uncapping and telomere elongation. The complex is required for efficient recruitment of transcriptional coactivators.</text>
</comment>
<dbReference type="GO" id="GO:0005634">
    <property type="term" value="C:nucleus"/>
    <property type="evidence" value="ECO:0007669"/>
    <property type="project" value="TreeGrafter"/>
</dbReference>
<dbReference type="InterPro" id="IPR051334">
    <property type="entry name" value="SRPK"/>
</dbReference>
<dbReference type="SUPFAM" id="SSF56112">
    <property type="entry name" value="Protein kinase-like (PK-like)"/>
    <property type="match status" value="1"/>
</dbReference>
<keyword evidence="8" id="KW-0547">Nucleotide-binding</keyword>
<comment type="subunit">
    <text evidence="2">Component of the EKC/KEOPS complex composed of at least BUD32, CGI121, GON7, KAE1 and PCC1; the whole complex dimerizes.</text>
</comment>
<evidence type="ECO:0000256" key="12">
    <source>
        <dbReference type="ARBA" id="ARBA00033194"/>
    </source>
</evidence>
<dbReference type="GO" id="GO:0050684">
    <property type="term" value="P:regulation of mRNA processing"/>
    <property type="evidence" value="ECO:0007669"/>
    <property type="project" value="TreeGrafter"/>
</dbReference>
<gene>
    <name evidence="16" type="primary">SRPK_3</name>
    <name evidence="16" type="ORF">LOCC1_G007436</name>
</gene>
<reference evidence="16 17" key="1">
    <citation type="submission" date="2018-05" db="EMBL/GenBank/DDBJ databases">
        <title>Genome sequencing and assembly of the regulated plant pathogen Lachnellula willkommii and related sister species for the development of diagnostic species identification markers.</title>
        <authorList>
            <person name="Giroux E."/>
            <person name="Bilodeau G."/>
        </authorList>
    </citation>
    <scope>NUCLEOTIDE SEQUENCE [LARGE SCALE GENOMIC DNA]</scope>
    <source>
        <strain evidence="16 17">CBS 160.35</strain>
    </source>
</reference>
<dbReference type="Pfam" id="PF00069">
    <property type="entry name" value="Pkinase"/>
    <property type="match status" value="1"/>
</dbReference>
<dbReference type="Gene3D" id="3.30.200.20">
    <property type="entry name" value="Phosphorylase Kinase, domain 1"/>
    <property type="match status" value="1"/>
</dbReference>
<dbReference type="PROSITE" id="PS00109">
    <property type="entry name" value="PROTEIN_KINASE_TYR"/>
    <property type="match status" value="1"/>
</dbReference>
<dbReference type="InterPro" id="IPR000719">
    <property type="entry name" value="Prot_kinase_dom"/>
</dbReference>
<dbReference type="FunFam" id="1.10.510.10:FF:000922">
    <property type="entry name" value="Protein kinase domain protein"/>
    <property type="match status" value="1"/>
</dbReference>
<evidence type="ECO:0000256" key="14">
    <source>
        <dbReference type="ARBA" id="ARBA00048679"/>
    </source>
</evidence>
<keyword evidence="17" id="KW-1185">Reference proteome</keyword>
<dbReference type="PANTHER" id="PTHR47634:SF9">
    <property type="entry name" value="PROTEIN KINASE DOMAIN-CONTAINING PROTEIN-RELATED"/>
    <property type="match status" value="1"/>
</dbReference>
<evidence type="ECO:0000256" key="11">
    <source>
        <dbReference type="ARBA" id="ARBA00030980"/>
    </source>
</evidence>
<dbReference type="GO" id="GO:0005737">
    <property type="term" value="C:cytoplasm"/>
    <property type="evidence" value="ECO:0007669"/>
    <property type="project" value="TreeGrafter"/>
</dbReference>
<dbReference type="AlphaFoldDB" id="A0A8H8RNF5"/>
<dbReference type="PROSITE" id="PS50011">
    <property type="entry name" value="PROTEIN_KINASE_DOM"/>
    <property type="match status" value="1"/>
</dbReference>
<evidence type="ECO:0000256" key="4">
    <source>
        <dbReference type="ARBA" id="ARBA00013948"/>
    </source>
</evidence>
<organism evidence="16 17">
    <name type="scientific">Lachnellula occidentalis</name>
    <dbReference type="NCBI Taxonomy" id="215460"/>
    <lineage>
        <taxon>Eukaryota</taxon>
        <taxon>Fungi</taxon>
        <taxon>Dikarya</taxon>
        <taxon>Ascomycota</taxon>
        <taxon>Pezizomycotina</taxon>
        <taxon>Leotiomycetes</taxon>
        <taxon>Helotiales</taxon>
        <taxon>Lachnaceae</taxon>
        <taxon>Lachnellula</taxon>
    </lineage>
</organism>
<dbReference type="Proteomes" id="UP000443090">
    <property type="component" value="Unassembled WGS sequence"/>
</dbReference>
<evidence type="ECO:0000313" key="17">
    <source>
        <dbReference type="Proteomes" id="UP000443090"/>
    </source>
</evidence>
<evidence type="ECO:0000256" key="3">
    <source>
        <dbReference type="ARBA" id="ARBA00012513"/>
    </source>
</evidence>
<dbReference type="GO" id="GO:0000245">
    <property type="term" value="P:spliceosomal complex assembly"/>
    <property type="evidence" value="ECO:0007669"/>
    <property type="project" value="TreeGrafter"/>
</dbReference>
<dbReference type="InterPro" id="IPR008266">
    <property type="entry name" value="Tyr_kinase_AS"/>
</dbReference>
<dbReference type="Gene3D" id="1.10.510.10">
    <property type="entry name" value="Transferase(Phosphotransferase) domain 1"/>
    <property type="match status" value="1"/>
</dbReference>
<feature type="domain" description="Protein kinase" evidence="15">
    <location>
        <begin position="61"/>
        <end position="401"/>
    </location>
</feature>
<dbReference type="EC" id="2.7.11.1" evidence="3"/>
<evidence type="ECO:0000259" key="15">
    <source>
        <dbReference type="PROSITE" id="PS50011"/>
    </source>
</evidence>
<dbReference type="GO" id="GO:0005524">
    <property type="term" value="F:ATP binding"/>
    <property type="evidence" value="ECO:0007669"/>
    <property type="project" value="UniProtKB-KW"/>
</dbReference>